<name>A0A7S8E8Q9_9CHLR</name>
<evidence type="ECO:0000313" key="3">
    <source>
        <dbReference type="Proteomes" id="UP000594468"/>
    </source>
</evidence>
<keyword evidence="1" id="KW-0732">Signal</keyword>
<evidence type="ECO:0000313" key="2">
    <source>
        <dbReference type="EMBL" id="QPC82449.1"/>
    </source>
</evidence>
<dbReference type="Proteomes" id="UP000594468">
    <property type="component" value="Chromosome"/>
</dbReference>
<dbReference type="InterPro" id="IPR028994">
    <property type="entry name" value="Integrin_alpha_N"/>
</dbReference>
<proteinExistence type="predicted"/>
<reference evidence="2 3" key="1">
    <citation type="submission" date="2020-02" db="EMBL/GenBank/DDBJ databases">
        <authorList>
            <person name="Zheng R.K."/>
            <person name="Sun C.M."/>
        </authorList>
    </citation>
    <scope>NUCLEOTIDE SEQUENCE [LARGE SCALE GENOMIC DNA]</scope>
    <source>
        <strain evidence="3">rifampicinis</strain>
    </source>
</reference>
<organism evidence="2 3">
    <name type="scientific">Phototrophicus methaneseepsis</name>
    <dbReference type="NCBI Taxonomy" id="2710758"/>
    <lineage>
        <taxon>Bacteria</taxon>
        <taxon>Bacillati</taxon>
        <taxon>Chloroflexota</taxon>
        <taxon>Candidatus Thermofontia</taxon>
        <taxon>Phototrophicales</taxon>
        <taxon>Phototrophicaceae</taxon>
        <taxon>Phototrophicus</taxon>
    </lineage>
</organism>
<sequence length="423" mass="45522">MRLFVVTAMLLLLTLPSLAQSDEPPTPQGAPFVHRNSIYTALTYHQPTGNRLVSGAGTFPNVTSLDYPLPGVPLWLLAVPEDPLLWHVILQDGTHWRLSDVVEQTGRMASAAPPTTTTSFALMPSPPDMAPYTHPVQLGERLLYVTDSGDLALLAGDVLLDRLALNIQPDARLSVNAVGQVALYAQATNQRYVHGIMGDDLEGTVLMVVAVVDDVLQVVAHIDLSGDHIYEGLSPMWADVDGDGVEDLITTVSNGHDGARNRVYFFDGTTILREVDGPIIGQPNRWQHQIAWGPFGVDGESLLVDVLTPHIGGIVRFHRYTGDALEVIASIGGHTSHVINTRNLDMAVAGDFNSDGVLEIALPTQDRTRIEGIQLTAEGAQVVWSLLVDGVVTSNLAAISANGRSLALAVGTEDGRIRVWLSQ</sequence>
<dbReference type="EMBL" id="CP062983">
    <property type="protein sequence ID" value="QPC82449.1"/>
    <property type="molecule type" value="Genomic_DNA"/>
</dbReference>
<keyword evidence="3" id="KW-1185">Reference proteome</keyword>
<feature type="chain" id="PRO_5032458171" evidence="1">
    <location>
        <begin position="20"/>
        <end position="423"/>
    </location>
</feature>
<dbReference type="SUPFAM" id="SSF69318">
    <property type="entry name" value="Integrin alpha N-terminal domain"/>
    <property type="match status" value="1"/>
</dbReference>
<protein>
    <submittedName>
        <fullName evidence="2">FG-GAP repeat protein</fullName>
    </submittedName>
</protein>
<evidence type="ECO:0000256" key="1">
    <source>
        <dbReference type="SAM" id="SignalP"/>
    </source>
</evidence>
<gene>
    <name evidence="2" type="ORF">G4Y79_22635</name>
</gene>
<dbReference type="KEGG" id="pmet:G4Y79_22635"/>
<feature type="signal peptide" evidence="1">
    <location>
        <begin position="1"/>
        <end position="19"/>
    </location>
</feature>
<dbReference type="AlphaFoldDB" id="A0A7S8E8Q9"/>
<dbReference type="RefSeq" id="WP_195170518.1">
    <property type="nucleotide sequence ID" value="NZ_CP062983.1"/>
</dbReference>
<accession>A0A7S8E8Q9</accession>